<evidence type="ECO:0000313" key="3">
    <source>
        <dbReference type="Proteomes" id="UP000199250"/>
    </source>
</evidence>
<gene>
    <name evidence="1" type="ORF">SAMN04244572_04441</name>
    <name evidence="2" type="ORF">SAMN04244573_04590</name>
</gene>
<dbReference type="Proteomes" id="UP000199267">
    <property type="component" value="Unassembled WGS sequence"/>
</dbReference>
<evidence type="ECO:0000313" key="2">
    <source>
        <dbReference type="EMBL" id="SER92500.1"/>
    </source>
</evidence>
<organism evidence="1 3">
    <name type="scientific">Azotobacter beijerinckii</name>
    <dbReference type="NCBI Taxonomy" id="170623"/>
    <lineage>
        <taxon>Bacteria</taxon>
        <taxon>Pseudomonadati</taxon>
        <taxon>Pseudomonadota</taxon>
        <taxon>Gammaproteobacteria</taxon>
        <taxon>Pseudomonadales</taxon>
        <taxon>Pseudomonadaceae</taxon>
        <taxon>Azotobacter</taxon>
    </lineage>
</organism>
<dbReference type="EMBL" id="FOFJ01000129">
    <property type="protein sequence ID" value="SER92500.1"/>
    <property type="molecule type" value="Genomic_DNA"/>
</dbReference>
<dbReference type="Proteomes" id="UP000199250">
    <property type="component" value="Unassembled WGS sequence"/>
</dbReference>
<evidence type="ECO:0000313" key="4">
    <source>
        <dbReference type="Proteomes" id="UP000199267"/>
    </source>
</evidence>
<evidence type="ECO:0000313" key="1">
    <source>
        <dbReference type="EMBL" id="SEJ55048.1"/>
    </source>
</evidence>
<reference evidence="3 4" key="1">
    <citation type="submission" date="2016-10" db="EMBL/GenBank/DDBJ databases">
        <authorList>
            <person name="de Groot N.N."/>
        </authorList>
    </citation>
    <scope>NUCLEOTIDE SEQUENCE [LARGE SCALE GENOMIC DNA]</scope>
    <source>
        <strain evidence="1 3">DSM 373</strain>
        <strain evidence="2 4">DSM 378</strain>
    </source>
</reference>
<proteinExistence type="predicted"/>
<dbReference type="AlphaFoldDB" id="A0A1H6ZP62"/>
<sequence>MVLDQTVIAAQVSRDLIARAHASAPVNGCEAPTTHTRKTCAKLYETRTAPLDGAAAVGKENVIVPMH</sequence>
<protein>
    <submittedName>
        <fullName evidence="1">Uncharacterized protein</fullName>
    </submittedName>
</protein>
<accession>A0A1H6ZP62</accession>
<name>A0A1H6ZP62_9GAMM</name>
<dbReference type="EMBL" id="FNYQ01000135">
    <property type="protein sequence ID" value="SEJ55048.1"/>
    <property type="molecule type" value="Genomic_DNA"/>
</dbReference>